<dbReference type="Proteomes" id="UP000595703">
    <property type="component" value="Plasmid pRVR2"/>
</dbReference>
<name>A0A7U3LGD7_9ACTN</name>
<gene>
    <name evidence="1" type="ORF">RVR_P229</name>
</gene>
<accession>A0A7U3LGD7</accession>
<protein>
    <submittedName>
        <fullName evidence="1">Uncharacterized protein</fullName>
    </submittedName>
</protein>
<dbReference type="KEGG" id="arev:RVR_P229"/>
<reference evidence="1 2" key="1">
    <citation type="journal article" date="2020" name="Sci. Rep.">
        <title>beta-carboline chemical signals induce reveromycin production through a LuxR family regulator in Streptomyces sp. SN-593.</title>
        <authorList>
            <person name="Panthee S."/>
            <person name="Kito N."/>
            <person name="Hayashi T."/>
            <person name="Shimizu T."/>
            <person name="Ishikawa J."/>
            <person name="Hamamoto H."/>
            <person name="Osada H."/>
            <person name="Takahashi S."/>
        </authorList>
    </citation>
    <scope>NUCLEOTIDE SEQUENCE [LARGE SCALE GENOMIC DNA]</scope>
    <source>
        <strain evidence="1 2">SN-593</strain>
        <plasmid evidence="1 2">pRVR2</plasmid>
    </source>
</reference>
<organism evidence="1 2">
    <name type="scientific">Actinacidiphila reveromycinica</name>
    <dbReference type="NCBI Taxonomy" id="659352"/>
    <lineage>
        <taxon>Bacteria</taxon>
        <taxon>Bacillati</taxon>
        <taxon>Actinomycetota</taxon>
        <taxon>Actinomycetes</taxon>
        <taxon>Kitasatosporales</taxon>
        <taxon>Streptomycetaceae</taxon>
        <taxon>Actinacidiphila</taxon>
    </lineage>
</organism>
<evidence type="ECO:0000313" key="2">
    <source>
        <dbReference type="Proteomes" id="UP000595703"/>
    </source>
</evidence>
<dbReference type="EMBL" id="AP018367">
    <property type="protein sequence ID" value="BBG20771.1"/>
    <property type="molecule type" value="Genomic_DNA"/>
</dbReference>
<dbReference type="AlphaFoldDB" id="A0A7U3LGD7"/>
<sequence>MRQALEQTLTTARTIAALHDRLRTSATPDRMMHAIYEVSSALQDVIPALVTAATSTCPRPDDQ</sequence>
<keyword evidence="2" id="KW-1185">Reference proteome</keyword>
<evidence type="ECO:0000313" key="1">
    <source>
        <dbReference type="EMBL" id="BBG20771.1"/>
    </source>
</evidence>
<keyword evidence="1" id="KW-0614">Plasmid</keyword>
<proteinExistence type="predicted"/>
<geneLocation type="plasmid" evidence="1 2">
    <name>pRVR2</name>
</geneLocation>